<evidence type="ECO:0000256" key="1">
    <source>
        <dbReference type="ARBA" id="ARBA00022527"/>
    </source>
</evidence>
<dbReference type="Proteomes" id="UP000054314">
    <property type="component" value="Unassembled WGS sequence"/>
</dbReference>
<accession>A0A0A0C0G3</accession>
<keyword evidence="1" id="KW-0723">Serine/threonine-protein kinase</keyword>
<protein>
    <submittedName>
        <fullName evidence="3">Histidine kinase</fullName>
    </submittedName>
</protein>
<dbReference type="InterPro" id="IPR003594">
    <property type="entry name" value="HATPase_dom"/>
</dbReference>
<dbReference type="AlphaFoldDB" id="A0A0A0C0G3"/>
<dbReference type="PANTHER" id="PTHR35526:SF3">
    <property type="entry name" value="ANTI-SIGMA-F FACTOR RSBW"/>
    <property type="match status" value="1"/>
</dbReference>
<dbReference type="PANTHER" id="PTHR35526">
    <property type="entry name" value="ANTI-SIGMA-F FACTOR RSBW-RELATED"/>
    <property type="match status" value="1"/>
</dbReference>
<organism evidence="3 4">
    <name type="scientific">Cellulomonas bogoriensis 69B4 = DSM 16987</name>
    <dbReference type="NCBI Taxonomy" id="1386082"/>
    <lineage>
        <taxon>Bacteria</taxon>
        <taxon>Bacillati</taxon>
        <taxon>Actinomycetota</taxon>
        <taxon>Actinomycetes</taxon>
        <taxon>Micrococcales</taxon>
        <taxon>Cellulomonadaceae</taxon>
        <taxon>Cellulomonas</taxon>
    </lineage>
</organism>
<keyword evidence="3" id="KW-0418">Kinase</keyword>
<feature type="domain" description="Histidine kinase/HSP90-like ATPase" evidence="2">
    <location>
        <begin position="7"/>
        <end position="116"/>
    </location>
</feature>
<dbReference type="GO" id="GO:0004674">
    <property type="term" value="F:protein serine/threonine kinase activity"/>
    <property type="evidence" value="ECO:0007669"/>
    <property type="project" value="UniProtKB-KW"/>
</dbReference>
<dbReference type="InterPro" id="IPR036890">
    <property type="entry name" value="HATPase_C_sf"/>
</dbReference>
<dbReference type="EMBL" id="AXCZ01000043">
    <property type="protein sequence ID" value="KGM13437.1"/>
    <property type="molecule type" value="Genomic_DNA"/>
</dbReference>
<sequence>MLPGQRQSVAVGRHWVVSTAAAQGVTGMVNQVLELLSSELLSNAVLHGPGGSAVGLQLRCSDGSVRVSVSDAGPEAPVVMAHEPSSLSGRGMAIVEAMASRWGVEEHRDGGKTVWFELDLDDF</sequence>
<proteinExistence type="predicted"/>
<evidence type="ECO:0000259" key="2">
    <source>
        <dbReference type="Pfam" id="PF13581"/>
    </source>
</evidence>
<dbReference type="CDD" id="cd16936">
    <property type="entry name" value="HATPase_RsbW-like"/>
    <property type="match status" value="1"/>
</dbReference>
<evidence type="ECO:0000313" key="3">
    <source>
        <dbReference type="EMBL" id="KGM13437.1"/>
    </source>
</evidence>
<dbReference type="Pfam" id="PF13581">
    <property type="entry name" value="HATPase_c_2"/>
    <property type="match status" value="1"/>
</dbReference>
<name>A0A0A0C0G3_9CELL</name>
<reference evidence="3 4" key="1">
    <citation type="submission" date="2013-08" db="EMBL/GenBank/DDBJ databases">
        <title>Genome sequencing of Cellulomonas bogoriensis 69B4.</title>
        <authorList>
            <person name="Chen F."/>
            <person name="Li Y."/>
            <person name="Wang G."/>
        </authorList>
    </citation>
    <scope>NUCLEOTIDE SEQUENCE [LARGE SCALE GENOMIC DNA]</scope>
    <source>
        <strain evidence="3 4">69B4</strain>
    </source>
</reference>
<comment type="caution">
    <text evidence="3">The sequence shown here is derived from an EMBL/GenBank/DDBJ whole genome shotgun (WGS) entry which is preliminary data.</text>
</comment>
<gene>
    <name evidence="3" type="ORF">N869_14100</name>
</gene>
<evidence type="ECO:0000313" key="4">
    <source>
        <dbReference type="Proteomes" id="UP000054314"/>
    </source>
</evidence>
<dbReference type="Gene3D" id="3.30.565.10">
    <property type="entry name" value="Histidine kinase-like ATPase, C-terminal domain"/>
    <property type="match status" value="1"/>
</dbReference>
<dbReference type="InterPro" id="IPR050267">
    <property type="entry name" value="Anti-sigma-factor_SerPK"/>
</dbReference>
<keyword evidence="4" id="KW-1185">Reference proteome</keyword>
<dbReference type="SUPFAM" id="SSF55874">
    <property type="entry name" value="ATPase domain of HSP90 chaperone/DNA topoisomerase II/histidine kinase"/>
    <property type="match status" value="1"/>
</dbReference>
<keyword evidence="3" id="KW-0808">Transferase</keyword>